<proteinExistence type="predicted"/>
<dbReference type="InterPro" id="IPR052376">
    <property type="entry name" value="Oxidative_Scav/Glycosyltrans"/>
</dbReference>
<organism evidence="4 5">
    <name type="scientific">Pipra filicauda</name>
    <name type="common">Wire-tailed manakin</name>
    <dbReference type="NCBI Taxonomy" id="649802"/>
    <lineage>
        <taxon>Eukaryota</taxon>
        <taxon>Metazoa</taxon>
        <taxon>Chordata</taxon>
        <taxon>Craniata</taxon>
        <taxon>Vertebrata</taxon>
        <taxon>Euteleostomi</taxon>
        <taxon>Archelosauria</taxon>
        <taxon>Archosauria</taxon>
        <taxon>Dinosauria</taxon>
        <taxon>Saurischia</taxon>
        <taxon>Theropoda</taxon>
        <taxon>Coelurosauria</taxon>
        <taxon>Aves</taxon>
        <taxon>Neognathae</taxon>
        <taxon>Neoaves</taxon>
        <taxon>Telluraves</taxon>
        <taxon>Australaves</taxon>
        <taxon>Passeriformes</taxon>
        <taxon>Pipridae</taxon>
        <taxon>Pipra</taxon>
    </lineage>
</organism>
<protein>
    <submittedName>
        <fullName evidence="5">Scavenger receptor class A member 3-like</fullName>
    </submittedName>
</protein>
<keyword evidence="3" id="KW-0472">Membrane</keyword>
<dbReference type="AlphaFoldDB" id="A0A7R5K1M6"/>
<dbReference type="InParanoid" id="A0A7R5K1M6"/>
<feature type="region of interest" description="Disordered" evidence="2">
    <location>
        <begin position="179"/>
        <end position="198"/>
    </location>
</feature>
<keyword evidence="4" id="KW-1185">Reference proteome</keyword>
<feature type="compositionally biased region" description="Low complexity" evidence="2">
    <location>
        <begin position="179"/>
        <end position="189"/>
    </location>
</feature>
<evidence type="ECO:0000256" key="2">
    <source>
        <dbReference type="SAM" id="MobiDB-lite"/>
    </source>
</evidence>
<evidence type="ECO:0000313" key="4">
    <source>
        <dbReference type="Proteomes" id="UP000504627"/>
    </source>
</evidence>
<evidence type="ECO:0000256" key="3">
    <source>
        <dbReference type="SAM" id="Phobius"/>
    </source>
</evidence>
<evidence type="ECO:0000313" key="5">
    <source>
        <dbReference type="RefSeq" id="XP_039234931.1"/>
    </source>
</evidence>
<sequence length="371" mass="39824">MAMVDSTSSRGSGGRARSSCRRRLSLSPSPSLRSALRGLYALALLLSLAVAVLGALAFRRVDSISSRISSAQTFYEEKLLSIQEDLQGLGEKSSGNVSGQEAQLERTSRRHSRLSAAGAGLGARLESSAGSVRGLARGAERLLARAGRCRDEASRLDAEERRRELGELRDGRERARELLGSAQGAAGAAARREGGNSRGLQELAMRAAELQERLDSASAELEEQRDNLGDARYHGGHAQNRTADGFRALEGLLESHGEEIGTISANLAATGGHVLAMLRYLGSVRESCARRLRAHARDILRLNGSLAALQGSAGILRERFGILGARLDVGVRNLSLLLEEMRAVDARHGDALRDITLLRGEGNLGRCSWDW</sequence>
<name>A0A7R5K1M6_9PASS</name>
<keyword evidence="3" id="KW-1133">Transmembrane helix</keyword>
<feature type="region of interest" description="Disordered" evidence="2">
    <location>
        <begin position="1"/>
        <end position="30"/>
    </location>
</feature>
<evidence type="ECO:0000256" key="1">
    <source>
        <dbReference type="SAM" id="Coils"/>
    </source>
</evidence>
<feature type="coiled-coil region" evidence="1">
    <location>
        <begin position="200"/>
        <end position="227"/>
    </location>
</feature>
<keyword evidence="3" id="KW-0812">Transmembrane</keyword>
<feature type="non-terminal residue" evidence="5">
    <location>
        <position position="371"/>
    </location>
</feature>
<keyword evidence="1" id="KW-0175">Coiled coil</keyword>
<accession>A0A7R5K1M6</accession>
<dbReference type="PANTHER" id="PTHR39082">
    <property type="entry name" value="PHOSPHOLIPASE C-BETA-2-RELATED"/>
    <property type="match status" value="1"/>
</dbReference>
<reference evidence="5" key="1">
    <citation type="submission" date="2025-08" db="UniProtKB">
        <authorList>
            <consortium name="RefSeq"/>
        </authorList>
    </citation>
    <scope>IDENTIFICATION</scope>
    <source>
        <tissue evidence="5">Muscle</tissue>
    </source>
</reference>
<dbReference type="PANTHER" id="PTHR39082:SF1">
    <property type="entry name" value="SCAVENGER RECEPTOR CLASS A MEMBER 3"/>
    <property type="match status" value="1"/>
</dbReference>
<gene>
    <name evidence="5" type="primary">LOC113984025</name>
</gene>
<dbReference type="GeneID" id="113984025"/>
<feature type="transmembrane region" description="Helical" evidence="3">
    <location>
        <begin position="38"/>
        <end position="58"/>
    </location>
</feature>
<feature type="region of interest" description="Disordered" evidence="2">
    <location>
        <begin position="90"/>
        <end position="109"/>
    </location>
</feature>
<dbReference type="RefSeq" id="XP_039234931.1">
    <property type="nucleotide sequence ID" value="XM_039378997.1"/>
</dbReference>
<dbReference type="Proteomes" id="UP000504627">
    <property type="component" value="Unplaced"/>
</dbReference>